<dbReference type="GO" id="GO:0006886">
    <property type="term" value="P:intracellular protein transport"/>
    <property type="evidence" value="ECO:0007669"/>
    <property type="project" value="InterPro"/>
</dbReference>
<name>A0A836HL10_9TRYP</name>
<accession>A0A836HL10</accession>
<dbReference type="EMBL" id="JAFHLR010000002">
    <property type="protein sequence ID" value="KAG5488177.1"/>
    <property type="molecule type" value="Genomic_DNA"/>
</dbReference>
<proteinExistence type="inferred from homology"/>
<feature type="coiled-coil region" evidence="4">
    <location>
        <begin position="372"/>
        <end position="406"/>
    </location>
</feature>
<dbReference type="AlphaFoldDB" id="A0A836HL10"/>
<sequence>MPLLSVPSAAQQTDQLMQNVLAMGRQQGWGAAPSGGDDAMANGPPSCRAERGSGVTLMCPERNEAYSSVSTQQFGSSANKRLGMPFSAAAVTAVQKGASEADNNSHDTMHPPVDSPQQPWRDSKDESASPGSADAAPAAPRNTNGVCEAIVAAARYGRLVAPSTSALATGDAAPLLTSAIAASASAVAEEDERRSFSGPFGSTASDHVFHQQPHDTQQASAINAASRPTGICDGVVTVCPANAVVPFNTSETVSTTGAEVQRLVDDAHRACAAAEAYLQSDGLALREDWMGTRDLFFSAGSLFAAVGEAASAARCLLYATFINRAFHSDDEALTTLAMSVEQLKQSHPRIAADSLLRLAPCYEQRDLRYQAARCYRDAAEILENVLDEKEEAVVQYRAALDMYAETQVAAAATARSWERQKQQSCTAAVCGEPTDTLSLPLPPDPSTTNGDLAYATAPNSVEAASPESVQQLESPKSTALVPSSNNGSMTVSVVGKKYNCVDFPAHGPSQYRMSTTVQRTLADACRWRLMVLLTRLGRYEEAREAALACAASVPLTLPKTKYLLYATLCVLAQGAPVERDAAVSCASDPSAVKSDAQLTSETATAISLASDADSMYFDSLYDTEKLFLKLQDEDRTFQRGKENALVRAILAANQACSLTAFDGAVRTYKEYRTTEPCIVFEVLIGQCRRSLFEHMERFA</sequence>
<evidence type="ECO:0000256" key="4">
    <source>
        <dbReference type="SAM" id="Coils"/>
    </source>
</evidence>
<dbReference type="PANTHER" id="PTHR13768:SF42">
    <property type="entry name" value="PARAFLAGELLAR ROD COMPONENT"/>
    <property type="match status" value="1"/>
</dbReference>
<evidence type="ECO:0008006" key="8">
    <source>
        <dbReference type="Google" id="ProtNLM"/>
    </source>
</evidence>
<dbReference type="KEGG" id="loi:92363961"/>
<dbReference type="PANTHER" id="PTHR13768">
    <property type="entry name" value="SOLUBLE NSF ATTACHMENT PROTEIN SNAP"/>
    <property type="match status" value="1"/>
</dbReference>
<dbReference type="GO" id="GO:0005774">
    <property type="term" value="C:vacuolar membrane"/>
    <property type="evidence" value="ECO:0007669"/>
    <property type="project" value="TreeGrafter"/>
</dbReference>
<reference evidence="7" key="2">
    <citation type="journal article" date="2021" name="Sci. Data">
        <title>Chromosome-scale genome sequencing, assembly and annotation of six genomes from subfamily Leishmaniinae.</title>
        <authorList>
            <person name="Almutairi H."/>
            <person name="Urbaniak M.D."/>
            <person name="Bates M.D."/>
            <person name="Jariyapan N."/>
            <person name="Kwakye-Nuako G."/>
            <person name="Thomaz Soccol V."/>
            <person name="Al-Salem W.S."/>
            <person name="Dillon R.J."/>
            <person name="Bates P.A."/>
            <person name="Gatherer D."/>
        </authorList>
    </citation>
    <scope>NUCLEOTIDE SEQUENCE [LARGE SCALE GENOMIC DNA]</scope>
</reference>
<keyword evidence="2" id="KW-0813">Transport</keyword>
<reference evidence="7" key="1">
    <citation type="journal article" date="2021" name="Microbiol. Resour. Announc.">
        <title>LGAAP: Leishmaniinae Genome Assembly and Annotation Pipeline.</title>
        <authorList>
            <person name="Almutairi H."/>
            <person name="Urbaniak M.D."/>
            <person name="Bates M.D."/>
            <person name="Jariyapan N."/>
            <person name="Kwakye-Nuako G."/>
            <person name="Thomaz-Soccol V."/>
            <person name="Al-Salem W.S."/>
            <person name="Dillon R.J."/>
            <person name="Bates P.A."/>
            <person name="Gatherer D."/>
        </authorList>
    </citation>
    <scope>NUCLEOTIDE SEQUENCE [LARGE SCALE GENOMIC DNA]</scope>
</reference>
<evidence type="ECO:0000256" key="5">
    <source>
        <dbReference type="SAM" id="MobiDB-lite"/>
    </source>
</evidence>
<dbReference type="GO" id="GO:0005483">
    <property type="term" value="F:soluble NSF attachment protein activity"/>
    <property type="evidence" value="ECO:0007669"/>
    <property type="project" value="TreeGrafter"/>
</dbReference>
<dbReference type="InterPro" id="IPR011990">
    <property type="entry name" value="TPR-like_helical_dom_sf"/>
</dbReference>
<evidence type="ECO:0000256" key="2">
    <source>
        <dbReference type="ARBA" id="ARBA00022448"/>
    </source>
</evidence>
<feature type="compositionally biased region" description="Low complexity" evidence="5">
    <location>
        <begin position="128"/>
        <end position="140"/>
    </location>
</feature>
<keyword evidence="7" id="KW-1185">Reference proteome</keyword>
<feature type="region of interest" description="Disordered" evidence="5">
    <location>
        <begin position="192"/>
        <end position="221"/>
    </location>
</feature>
<dbReference type="GO" id="GO:0031201">
    <property type="term" value="C:SNARE complex"/>
    <property type="evidence" value="ECO:0007669"/>
    <property type="project" value="TreeGrafter"/>
</dbReference>
<dbReference type="Pfam" id="PF14938">
    <property type="entry name" value="SNAP"/>
    <property type="match status" value="1"/>
</dbReference>
<comment type="similarity">
    <text evidence="1">Belongs to the SNAP family.</text>
</comment>
<dbReference type="RefSeq" id="XP_067066225.1">
    <property type="nucleotide sequence ID" value="XM_067210027.1"/>
</dbReference>
<protein>
    <recommendedName>
        <fullName evidence="8">Soluble NSF attachment protein, SNAP family protein</fullName>
    </recommendedName>
</protein>
<dbReference type="GO" id="GO:0019905">
    <property type="term" value="F:syntaxin binding"/>
    <property type="evidence" value="ECO:0007669"/>
    <property type="project" value="TreeGrafter"/>
</dbReference>
<dbReference type="GeneID" id="92363961"/>
<dbReference type="GO" id="GO:0035494">
    <property type="term" value="P:SNARE complex disassembly"/>
    <property type="evidence" value="ECO:0007669"/>
    <property type="project" value="TreeGrafter"/>
</dbReference>
<evidence type="ECO:0000256" key="1">
    <source>
        <dbReference type="ARBA" id="ARBA00010050"/>
    </source>
</evidence>
<keyword evidence="4" id="KW-0175">Coiled coil</keyword>
<comment type="caution">
    <text evidence="6">The sequence shown here is derived from an EMBL/GenBank/DDBJ whole genome shotgun (WGS) entry which is preliminary data.</text>
</comment>
<gene>
    <name evidence="6" type="ORF">LSCM4_08156</name>
</gene>
<feature type="region of interest" description="Disordered" evidence="5">
    <location>
        <begin position="95"/>
        <end position="141"/>
    </location>
</feature>
<dbReference type="Gene3D" id="1.25.40.10">
    <property type="entry name" value="Tetratricopeptide repeat domain"/>
    <property type="match status" value="1"/>
</dbReference>
<organism evidence="6 7">
    <name type="scientific">Leishmania orientalis</name>
    <dbReference type="NCBI Taxonomy" id="2249476"/>
    <lineage>
        <taxon>Eukaryota</taxon>
        <taxon>Discoba</taxon>
        <taxon>Euglenozoa</taxon>
        <taxon>Kinetoplastea</taxon>
        <taxon>Metakinetoplastina</taxon>
        <taxon>Trypanosomatida</taxon>
        <taxon>Trypanosomatidae</taxon>
        <taxon>Leishmaniinae</taxon>
        <taxon>Leishmania</taxon>
    </lineage>
</organism>
<dbReference type="Proteomes" id="UP000674143">
    <property type="component" value="Unassembled WGS sequence"/>
</dbReference>
<evidence type="ECO:0000313" key="7">
    <source>
        <dbReference type="Proteomes" id="UP000674143"/>
    </source>
</evidence>
<keyword evidence="3" id="KW-0653">Protein transport</keyword>
<dbReference type="SUPFAM" id="SSF48452">
    <property type="entry name" value="TPR-like"/>
    <property type="match status" value="1"/>
</dbReference>
<dbReference type="InterPro" id="IPR000744">
    <property type="entry name" value="NSF_attach"/>
</dbReference>
<evidence type="ECO:0000256" key="3">
    <source>
        <dbReference type="ARBA" id="ARBA00022927"/>
    </source>
</evidence>
<evidence type="ECO:0000313" key="6">
    <source>
        <dbReference type="EMBL" id="KAG5488177.1"/>
    </source>
</evidence>